<dbReference type="EMBL" id="JANUBF010000011">
    <property type="protein sequence ID" value="MCS4036879.1"/>
    <property type="molecule type" value="Genomic_DNA"/>
</dbReference>
<evidence type="ECO:0000313" key="2">
    <source>
        <dbReference type="Proteomes" id="UP001155040"/>
    </source>
</evidence>
<name>A0A9X2ZCN3_9BACT</name>
<dbReference type="Proteomes" id="UP001155040">
    <property type="component" value="Unassembled WGS sequence"/>
</dbReference>
<reference evidence="1" key="1">
    <citation type="submission" date="2022-08" db="EMBL/GenBank/DDBJ databases">
        <title>Genomic Encyclopedia of Type Strains, Phase V (KMG-V): Genome sequencing to study the core and pangenomes of soil and plant-associated prokaryotes.</title>
        <authorList>
            <person name="Whitman W."/>
        </authorList>
    </citation>
    <scope>NUCLEOTIDE SEQUENCE</scope>
    <source>
        <strain evidence="1">SP3012</strain>
    </source>
</reference>
<protein>
    <submittedName>
        <fullName evidence="1">Uncharacterized protein</fullName>
    </submittedName>
</protein>
<proteinExistence type="predicted"/>
<organism evidence="1 2">
    <name type="scientific">Salinibacter ruber</name>
    <dbReference type="NCBI Taxonomy" id="146919"/>
    <lineage>
        <taxon>Bacteria</taxon>
        <taxon>Pseudomonadati</taxon>
        <taxon>Rhodothermota</taxon>
        <taxon>Rhodothermia</taxon>
        <taxon>Rhodothermales</taxon>
        <taxon>Salinibacteraceae</taxon>
        <taxon>Salinibacter</taxon>
    </lineage>
</organism>
<evidence type="ECO:0000313" key="1">
    <source>
        <dbReference type="EMBL" id="MCS4036879.1"/>
    </source>
</evidence>
<gene>
    <name evidence="1" type="ORF">GGQ01_001949</name>
</gene>
<accession>A0A9X2ZCN3</accession>
<sequence>MAASPFRWVFVDATDRGCPFGGVENCSEAFLGKGASVLSNALRMEIIFWVTWWFLSQKQVLPIAL</sequence>
<comment type="caution">
    <text evidence="1">The sequence shown here is derived from an EMBL/GenBank/DDBJ whole genome shotgun (WGS) entry which is preliminary data.</text>
</comment>
<dbReference type="AlphaFoldDB" id="A0A9X2ZCN3"/>